<keyword evidence="3" id="KW-1185">Reference proteome</keyword>
<dbReference type="RefSeq" id="WP_311591459.1">
    <property type="nucleotide sequence ID" value="NZ_JAVRFJ010000032.1"/>
</dbReference>
<accession>A0ABU2Z5D7</accession>
<sequence length="136" mass="14836">MDIPATHVDLKPVQTPRPSIYLAGFAPAAMRRVARRADGWLPVVQPGAGHFDPDAIDVPMAEVRRLAAEEGRDPAQLDMILRVHPLAEAGFEDMVEASTRAAAETDVTHCFVELMKVADDVDQALDLANRVLKATR</sequence>
<name>A0ABU2Z5D7_9ACTN</name>
<gene>
    <name evidence="2" type="ORF">RM704_30805</name>
</gene>
<feature type="domain" description="Luciferase-like" evidence="1">
    <location>
        <begin position="11"/>
        <end position="102"/>
    </location>
</feature>
<dbReference type="Proteomes" id="UP001180737">
    <property type="component" value="Unassembled WGS sequence"/>
</dbReference>
<dbReference type="Gene3D" id="3.20.20.30">
    <property type="entry name" value="Luciferase-like domain"/>
    <property type="match status" value="1"/>
</dbReference>
<dbReference type="Pfam" id="PF00296">
    <property type="entry name" value="Bac_luciferase"/>
    <property type="match status" value="1"/>
</dbReference>
<dbReference type="InterPro" id="IPR011251">
    <property type="entry name" value="Luciferase-like_dom"/>
</dbReference>
<organism evidence="2 3">
    <name type="scientific">Streptomyces gottesmaniae</name>
    <dbReference type="NCBI Taxonomy" id="3075518"/>
    <lineage>
        <taxon>Bacteria</taxon>
        <taxon>Bacillati</taxon>
        <taxon>Actinomycetota</taxon>
        <taxon>Actinomycetes</taxon>
        <taxon>Kitasatosporales</taxon>
        <taxon>Streptomycetaceae</taxon>
        <taxon>Streptomyces</taxon>
    </lineage>
</organism>
<dbReference type="EMBL" id="JAVRFJ010000032">
    <property type="protein sequence ID" value="MDT0571797.1"/>
    <property type="molecule type" value="Genomic_DNA"/>
</dbReference>
<reference evidence="2" key="1">
    <citation type="submission" date="2024-05" db="EMBL/GenBank/DDBJ databases">
        <title>30 novel species of actinomycetes from the DSMZ collection.</title>
        <authorList>
            <person name="Nouioui I."/>
        </authorList>
    </citation>
    <scope>NUCLEOTIDE SEQUENCE</scope>
    <source>
        <strain evidence="2">DSM 3412</strain>
    </source>
</reference>
<evidence type="ECO:0000259" key="1">
    <source>
        <dbReference type="Pfam" id="PF00296"/>
    </source>
</evidence>
<protein>
    <submittedName>
        <fullName evidence="2">LLM class flavin-dependent oxidoreductase</fullName>
    </submittedName>
</protein>
<dbReference type="SUPFAM" id="SSF51679">
    <property type="entry name" value="Bacterial luciferase-like"/>
    <property type="match status" value="1"/>
</dbReference>
<comment type="caution">
    <text evidence="2">The sequence shown here is derived from an EMBL/GenBank/DDBJ whole genome shotgun (WGS) entry which is preliminary data.</text>
</comment>
<evidence type="ECO:0000313" key="2">
    <source>
        <dbReference type="EMBL" id="MDT0571797.1"/>
    </source>
</evidence>
<evidence type="ECO:0000313" key="3">
    <source>
        <dbReference type="Proteomes" id="UP001180737"/>
    </source>
</evidence>
<proteinExistence type="predicted"/>
<dbReference type="InterPro" id="IPR036661">
    <property type="entry name" value="Luciferase-like_sf"/>
</dbReference>